<reference evidence="4" key="1">
    <citation type="submission" date="2025-08" db="UniProtKB">
        <authorList>
            <consortium name="RefSeq"/>
        </authorList>
    </citation>
    <scope>IDENTIFICATION</scope>
    <source>
        <strain evidence="4">Aabys</strain>
        <tissue evidence="4">Whole body</tissue>
    </source>
</reference>
<gene>
    <name evidence="4" type="primary">LOC101901151</name>
</gene>
<feature type="transmembrane region" description="Helical" evidence="1">
    <location>
        <begin position="975"/>
        <end position="994"/>
    </location>
</feature>
<dbReference type="InterPro" id="IPR002656">
    <property type="entry name" value="Acyl_transf_3_dom"/>
</dbReference>
<evidence type="ECO:0000313" key="4">
    <source>
        <dbReference type="RefSeq" id="XP_058986798.1"/>
    </source>
</evidence>
<feature type="transmembrane region" description="Helical" evidence="1">
    <location>
        <begin position="1014"/>
        <end position="1034"/>
    </location>
</feature>
<dbReference type="PANTHER" id="PTHR11161">
    <property type="entry name" value="O-ACYLTRANSFERASE"/>
    <property type="match status" value="1"/>
</dbReference>
<protein>
    <submittedName>
        <fullName evidence="4">Uncharacterized protein LOC101901151</fullName>
    </submittedName>
</protein>
<accession>A0ABM3VMD9</accession>
<feature type="domain" description="Acyltransferase 3" evidence="2">
    <location>
        <begin position="702"/>
        <end position="1102"/>
    </location>
</feature>
<feature type="transmembrane region" description="Helical" evidence="1">
    <location>
        <begin position="786"/>
        <end position="808"/>
    </location>
</feature>
<evidence type="ECO:0000313" key="3">
    <source>
        <dbReference type="Proteomes" id="UP001652621"/>
    </source>
</evidence>
<dbReference type="GeneID" id="101901151"/>
<keyword evidence="1" id="KW-0812">Transmembrane</keyword>
<feature type="transmembrane region" description="Helical" evidence="1">
    <location>
        <begin position="422"/>
        <end position="447"/>
    </location>
</feature>
<feature type="domain" description="Acyltransferase 3" evidence="2">
    <location>
        <begin position="157"/>
        <end position="332"/>
    </location>
</feature>
<organism evidence="3 4">
    <name type="scientific">Musca domestica</name>
    <name type="common">House fly</name>
    <dbReference type="NCBI Taxonomy" id="7370"/>
    <lineage>
        <taxon>Eukaryota</taxon>
        <taxon>Metazoa</taxon>
        <taxon>Ecdysozoa</taxon>
        <taxon>Arthropoda</taxon>
        <taxon>Hexapoda</taxon>
        <taxon>Insecta</taxon>
        <taxon>Pterygota</taxon>
        <taxon>Neoptera</taxon>
        <taxon>Endopterygota</taxon>
        <taxon>Diptera</taxon>
        <taxon>Brachycera</taxon>
        <taxon>Muscomorpha</taxon>
        <taxon>Muscoidea</taxon>
        <taxon>Muscidae</taxon>
        <taxon>Musca</taxon>
    </lineage>
</organism>
<evidence type="ECO:0000259" key="2">
    <source>
        <dbReference type="Pfam" id="PF01757"/>
    </source>
</evidence>
<feature type="transmembrane region" description="Helical" evidence="1">
    <location>
        <begin position="1046"/>
        <end position="1064"/>
    </location>
</feature>
<feature type="transmembrane region" description="Helical" evidence="1">
    <location>
        <begin position="858"/>
        <end position="877"/>
    </location>
</feature>
<feature type="transmembrane region" description="Helical" evidence="1">
    <location>
        <begin position="239"/>
        <end position="263"/>
    </location>
</feature>
<feature type="transmembrane region" description="Helical" evidence="1">
    <location>
        <begin position="1084"/>
        <end position="1107"/>
    </location>
</feature>
<feature type="transmembrane region" description="Helical" evidence="1">
    <location>
        <begin position="197"/>
        <end position="219"/>
    </location>
</feature>
<keyword evidence="1" id="KW-0472">Membrane</keyword>
<evidence type="ECO:0000256" key="1">
    <source>
        <dbReference type="SAM" id="Phobius"/>
    </source>
</evidence>
<dbReference type="PANTHER" id="PTHR11161:SF22">
    <property type="entry name" value="ACYLTRANSFERASE 3 DOMAIN-CONTAINING PROTEIN-RELATED"/>
    <property type="match status" value="1"/>
</dbReference>
<dbReference type="RefSeq" id="XP_058986798.1">
    <property type="nucleotide sequence ID" value="XM_059130815.1"/>
</dbReference>
<keyword evidence="3" id="KW-1185">Reference proteome</keyword>
<proteinExistence type="predicted"/>
<dbReference type="InterPro" id="IPR052728">
    <property type="entry name" value="O2_lipid_transport_reg"/>
</dbReference>
<feature type="transmembrane region" description="Helical" evidence="1">
    <location>
        <begin position="930"/>
        <end position="955"/>
    </location>
</feature>
<sequence>MKFENQIPPEAHFGINNDITQFFERVHKYPLDLEIRSNYSHVIQQCLNTEFERKYNLNLRTFIEYCERRPEDKSHKENDLAERALYKSFKVILLLVALSTFFDYFLKMQQSVESQTNEFYQTNLEKPVWRLLTSFSLTRNYYRLIQPYRGEIGQQFAYLDGMRSACTLFVLRGHSIFLEFEHVQNPKYFEDFGKNTAGLMALNGPVVIEIFLVMSGLLLHLKFSQARFVTPHSSWKRCLSVYIFILISRYMRFLPTLIALIGINATIMTSFGDGPFWRHIIEPSRTFGRENWWKNLLLINNFSPPDTASPHTWYLAADFQLFSLYTLVMIVMSYSINNRIYYPRTYRYGYVKDFETFGHTYTPFYTNLGGYLFGLLCALVSEFCRLPIFRVFARLSPQIYLWHCLILQATSAYHRQPHYMNLMYYNCQTIITTVLSTGVAFFGYLLLEIPFAQAFEALMMLEKSSDKDSQKDFPPLYTFDDYDLCLKNRSTQLPPTYCMIYAEVQPDNSSELWQAILEHNNYRYNYHYDRLFFGVCLKRCLNVVGHIAENITYPPENFTIDNEITEYFEYVQRRPLDIEIRTKYASVIHNCLNAEFEQKYNLKLKTFIEYCESPSVETAVQETDLAESILKKFFKTLLLLVALSTFYDYFLKTRQTDENLRKDFYKNNLHFPLSRIFTSFSLTRNYYRLTQPYRGDLGQDFSYIDGLRSMGTLIVVNAHTFYLEFMHVKNPEFFEANGQSTAGLMTLNTSTVIEIFMVISGLLLNVKFTTGRFVTPHTNWMKCAQVFVFIVLSRLMRFLPSVGMLVWVNVTVLKNWGNGPFWRHLTEPGRIFGREGWWKNLFMLNNFSMKDTVSAHTWYLAADFQLFVLYTLVLILISKYPQFKKSVYGILAVLAILIPTMVCYLMKLDASFVVRPEVYRYGFMKDADTFYYLYTPFYNSLGGYLVGMLCGEFYLLYSQNAELREKCQRILKYEIFAWLLVPLTMAGISYVGSITNFMQPSIWTALFAGLNRNIWNIIVCGIPVVVMACKRGKIIYDFCRLPMFRIFARLSFQMYLFDVLILQLTNGHQRRPHHLSDLYFNGQALISISLLIIVAFFACLLIEYPFAQLFNALQIGRKRTGKVEITKGSP</sequence>
<dbReference type="Proteomes" id="UP001652621">
    <property type="component" value="Unplaced"/>
</dbReference>
<dbReference type="Pfam" id="PF01757">
    <property type="entry name" value="Acyl_transf_3"/>
    <property type="match status" value="2"/>
</dbReference>
<name>A0ABM3VMD9_MUSDO</name>
<keyword evidence="1" id="KW-1133">Transmembrane helix</keyword>
<feature type="transmembrane region" description="Helical" evidence="1">
    <location>
        <begin position="889"/>
        <end position="910"/>
    </location>
</feature>
<feature type="transmembrane region" description="Helical" evidence="1">
    <location>
        <begin position="745"/>
        <end position="766"/>
    </location>
</feature>
<feature type="transmembrane region" description="Helical" evidence="1">
    <location>
        <begin position="313"/>
        <end position="336"/>
    </location>
</feature>